<dbReference type="GO" id="GO:0005576">
    <property type="term" value="C:extracellular region"/>
    <property type="evidence" value="ECO:0007669"/>
    <property type="project" value="InterPro"/>
</dbReference>
<accession>A0A1X7CE38</accession>
<keyword evidence="4" id="KW-1185">Reference proteome</keyword>
<organism evidence="3 4">
    <name type="scientific">Trinickia caryophylli</name>
    <name type="common">Paraburkholderia caryophylli</name>
    <dbReference type="NCBI Taxonomy" id="28094"/>
    <lineage>
        <taxon>Bacteria</taxon>
        <taxon>Pseudomonadati</taxon>
        <taxon>Pseudomonadota</taxon>
        <taxon>Betaproteobacteria</taxon>
        <taxon>Burkholderiales</taxon>
        <taxon>Burkholderiaceae</taxon>
        <taxon>Trinickia</taxon>
    </lineage>
</organism>
<feature type="compositionally biased region" description="Low complexity" evidence="1">
    <location>
        <begin position="15"/>
        <end position="30"/>
    </location>
</feature>
<sequence length="399" mass="43678">MLIPSSRFSSGSVDPANFPAQSPSSASAQVEEQERIGALVEQVAGSTGVVRAHLVKLQSFAREHQCLIGIRPVDRLATDLIEDGYPTKGFHIKGKSANWGPQAAFICADQRLSKLENRPEHLGKFNGEVNACLLDGYARKVPLVLGRARLDRLLSAGMIDRLERDRHGAPARFEAKAPSGKIYTFDAVRASGHGAGDERFEIRLDGKAVEVLAPPREGAKPLTADYDLFAVAPRLAHLGPEDNLPVPDISHGVFRARLDRYRHGVPPQLQADYAWPAFFYGPMDAELGNVSARVRRMIPLINEALVGNGEPVVHHGADEASHAADTLANYPLTFALPEKIGRFEEVCLVNDEHELAELVCRAKEAGYHVPLNPLWEPKVTSVRRPAFVAARERMAAYFG</sequence>
<proteinExistence type="predicted"/>
<reference evidence="4" key="1">
    <citation type="submission" date="2017-04" db="EMBL/GenBank/DDBJ databases">
        <authorList>
            <person name="Varghese N."/>
            <person name="Submissions S."/>
        </authorList>
    </citation>
    <scope>NUCLEOTIDE SEQUENCE [LARGE SCALE GENOMIC DNA]</scope>
    <source>
        <strain evidence="4">Ballard 720</strain>
    </source>
</reference>
<dbReference type="RefSeq" id="WP_199187057.1">
    <property type="nucleotide sequence ID" value="NZ_BSQD01000001.1"/>
</dbReference>
<dbReference type="Proteomes" id="UP000192911">
    <property type="component" value="Unassembled WGS sequence"/>
</dbReference>
<dbReference type="InterPro" id="IPR035099">
    <property type="entry name" value="Anthrax_toxin_C-terminal"/>
</dbReference>
<evidence type="ECO:0000313" key="4">
    <source>
        <dbReference type="Proteomes" id="UP000192911"/>
    </source>
</evidence>
<dbReference type="GeneID" id="95549267"/>
<dbReference type="GO" id="GO:0008294">
    <property type="term" value="F:calcium- and calmodulin-responsive adenylate cyclase activity"/>
    <property type="evidence" value="ECO:0007669"/>
    <property type="project" value="InterPro"/>
</dbReference>
<dbReference type="Pfam" id="PF03497">
    <property type="entry name" value="Anthrax_toxA"/>
    <property type="match status" value="1"/>
</dbReference>
<gene>
    <name evidence="3" type="ORF">SAMN06295900_101255</name>
</gene>
<dbReference type="AlphaFoldDB" id="A0A1X7CE38"/>
<dbReference type="InterPro" id="IPR037017">
    <property type="entry name" value="Anthrax_toxin_edema_cen_sf"/>
</dbReference>
<feature type="compositionally biased region" description="Polar residues" evidence="1">
    <location>
        <begin position="1"/>
        <end position="12"/>
    </location>
</feature>
<name>A0A1X7CE38_TRICW</name>
<feature type="domain" description="Anthrax toxin edema factor central" evidence="2">
    <location>
        <begin position="42"/>
        <end position="214"/>
    </location>
</feature>
<protein>
    <submittedName>
        <fullName evidence="3">Toxin LF subunit</fullName>
    </submittedName>
</protein>
<dbReference type="STRING" id="28094.SAMN06295900_101255"/>
<dbReference type="EMBL" id="FXAH01000001">
    <property type="protein sequence ID" value="SME95015.1"/>
    <property type="molecule type" value="Genomic_DNA"/>
</dbReference>
<feature type="region of interest" description="Disordered" evidence="1">
    <location>
        <begin position="1"/>
        <end position="30"/>
    </location>
</feature>
<dbReference type="SUPFAM" id="SSF81298">
    <property type="entry name" value="Adenylylcyclase toxin (the edema factor)"/>
    <property type="match status" value="1"/>
</dbReference>
<dbReference type="Gene3D" id="3.90.1760.10">
    <property type="entry name" value="Anthrax toxin, edema factor, central domain"/>
    <property type="match status" value="1"/>
</dbReference>
<evidence type="ECO:0000256" key="1">
    <source>
        <dbReference type="SAM" id="MobiDB-lite"/>
    </source>
</evidence>
<evidence type="ECO:0000313" key="3">
    <source>
        <dbReference type="EMBL" id="SME95015.1"/>
    </source>
</evidence>
<dbReference type="InterPro" id="IPR005165">
    <property type="entry name" value="Anthrax_toxin_edema_cen"/>
</dbReference>
<evidence type="ECO:0000259" key="2">
    <source>
        <dbReference type="Pfam" id="PF03497"/>
    </source>
</evidence>